<dbReference type="OrthoDB" id="3826919at2"/>
<feature type="region of interest" description="Disordered" evidence="1">
    <location>
        <begin position="165"/>
        <end position="224"/>
    </location>
</feature>
<dbReference type="STRING" id="1577474.GA0111570_10166"/>
<proteinExistence type="predicted"/>
<organism evidence="2 3">
    <name type="scientific">Raineyella antarctica</name>
    <dbReference type="NCBI Taxonomy" id="1577474"/>
    <lineage>
        <taxon>Bacteria</taxon>
        <taxon>Bacillati</taxon>
        <taxon>Actinomycetota</taxon>
        <taxon>Actinomycetes</taxon>
        <taxon>Propionibacteriales</taxon>
        <taxon>Propionibacteriaceae</taxon>
        <taxon>Raineyella</taxon>
    </lineage>
</organism>
<feature type="compositionally biased region" description="Acidic residues" evidence="1">
    <location>
        <begin position="185"/>
        <end position="197"/>
    </location>
</feature>
<feature type="compositionally biased region" description="Basic and acidic residues" evidence="1">
    <location>
        <begin position="198"/>
        <end position="224"/>
    </location>
</feature>
<keyword evidence="3" id="KW-1185">Reference proteome</keyword>
<accession>A0A1G6GCT1</accession>
<sequence length="224" mass="24615">MTETHVNLLADGAPVTKLPDDPAVAKLAEHGRDHFLDVLMAHPASSLCWALLAEGSLNMGSREGDVAAYAYARTGYHRGLDALRRSGWKGSGPVPWEHEPNRGFLKALWALAVAAHRIGETEEYERCAQFLRDSSETAYAVLSAERPVGEAVDYPPDEHDEQFDEVVDEAGERDSDSPMTGPERDDLEAEVALEDEPSDRVLDGAEGDRTSERHHDSEDNVSDH</sequence>
<dbReference type="EMBL" id="FMYF01000001">
    <property type="protein sequence ID" value="SDB79797.1"/>
    <property type="molecule type" value="Genomic_DNA"/>
</dbReference>
<reference evidence="2 3" key="1">
    <citation type="submission" date="2016-06" db="EMBL/GenBank/DDBJ databases">
        <authorList>
            <person name="Olsen C.W."/>
            <person name="Carey S."/>
            <person name="Hinshaw L."/>
            <person name="Karasin A.I."/>
        </authorList>
    </citation>
    <scope>NUCLEOTIDE SEQUENCE [LARGE SCALE GENOMIC DNA]</scope>
    <source>
        <strain evidence="2 3">LZ-22</strain>
    </source>
</reference>
<evidence type="ECO:0000313" key="2">
    <source>
        <dbReference type="EMBL" id="SDB79797.1"/>
    </source>
</evidence>
<gene>
    <name evidence="2" type="ORF">GA0111570_10166</name>
</gene>
<evidence type="ECO:0008006" key="4">
    <source>
        <dbReference type="Google" id="ProtNLM"/>
    </source>
</evidence>
<dbReference type="AlphaFoldDB" id="A0A1G6GCT1"/>
<dbReference type="Proteomes" id="UP000199086">
    <property type="component" value="Unassembled WGS sequence"/>
</dbReference>
<evidence type="ECO:0000256" key="1">
    <source>
        <dbReference type="SAM" id="MobiDB-lite"/>
    </source>
</evidence>
<dbReference type="InterPro" id="IPR014487">
    <property type="entry name" value="DUF3151"/>
</dbReference>
<evidence type="ECO:0000313" key="3">
    <source>
        <dbReference type="Proteomes" id="UP000199086"/>
    </source>
</evidence>
<protein>
    <recommendedName>
        <fullName evidence="4">DUF3151 domain-containing protein</fullName>
    </recommendedName>
</protein>
<dbReference type="Pfam" id="PF11349">
    <property type="entry name" value="DUF3151"/>
    <property type="match status" value="1"/>
</dbReference>
<name>A0A1G6GCT1_9ACTN</name>